<dbReference type="AlphaFoldDB" id="A0A9P4T4M7"/>
<keyword evidence="2" id="KW-0472">Membrane</keyword>
<comment type="caution">
    <text evidence="3">The sequence shown here is derived from an EMBL/GenBank/DDBJ whole genome shotgun (WGS) entry which is preliminary data.</text>
</comment>
<organism evidence="3 4">
    <name type="scientific">Curvularia kusanoi</name>
    <name type="common">Cochliobolus kusanoi</name>
    <dbReference type="NCBI Taxonomy" id="90978"/>
    <lineage>
        <taxon>Eukaryota</taxon>
        <taxon>Fungi</taxon>
        <taxon>Dikarya</taxon>
        <taxon>Ascomycota</taxon>
        <taxon>Pezizomycotina</taxon>
        <taxon>Dothideomycetes</taxon>
        <taxon>Pleosporomycetidae</taxon>
        <taxon>Pleosporales</taxon>
        <taxon>Pleosporineae</taxon>
        <taxon>Pleosporaceae</taxon>
        <taxon>Curvularia</taxon>
    </lineage>
</organism>
<dbReference type="OrthoDB" id="3692311at2759"/>
<evidence type="ECO:0000256" key="1">
    <source>
        <dbReference type="SAM" id="MobiDB-lite"/>
    </source>
</evidence>
<feature type="transmembrane region" description="Helical" evidence="2">
    <location>
        <begin position="603"/>
        <end position="629"/>
    </location>
</feature>
<feature type="region of interest" description="Disordered" evidence="1">
    <location>
        <begin position="43"/>
        <end position="66"/>
    </location>
</feature>
<dbReference type="EMBL" id="SWKU01000037">
    <property type="protein sequence ID" value="KAF2994804.1"/>
    <property type="molecule type" value="Genomic_DNA"/>
</dbReference>
<protein>
    <submittedName>
        <fullName evidence="3">Uncharacterized protein</fullName>
    </submittedName>
</protein>
<evidence type="ECO:0000313" key="3">
    <source>
        <dbReference type="EMBL" id="KAF2994804.1"/>
    </source>
</evidence>
<dbReference type="Proteomes" id="UP000801428">
    <property type="component" value="Unassembled WGS sequence"/>
</dbReference>
<name>A0A9P4T4M7_CURKU</name>
<keyword evidence="2" id="KW-0812">Transmembrane</keyword>
<keyword evidence="4" id="KW-1185">Reference proteome</keyword>
<evidence type="ECO:0000256" key="2">
    <source>
        <dbReference type="SAM" id="Phobius"/>
    </source>
</evidence>
<reference evidence="3" key="1">
    <citation type="submission" date="2019-04" db="EMBL/GenBank/DDBJ databases">
        <title>Sequencing of skin fungus with MAO and IRED activity.</title>
        <authorList>
            <person name="Marsaioli A.J."/>
            <person name="Bonatto J.M.C."/>
            <person name="Reis Junior O."/>
        </authorList>
    </citation>
    <scope>NUCLEOTIDE SEQUENCE</scope>
    <source>
        <strain evidence="3">30M1</strain>
    </source>
</reference>
<feature type="compositionally biased region" description="Polar residues" evidence="1">
    <location>
        <begin position="46"/>
        <end position="66"/>
    </location>
</feature>
<sequence>MYDTHSRDISPIGSLPPDRYRPPSAQTAKPTFYATVAPANEREDTQGSYDNLNAHNTSLHSEPTTHSLLNPEKAATVLEGWPEAPQKVRSAWWIVACDITLDVTLFASAVALLAFAISVEIYDGASTSENPQTTQLLLNATKYGPTVFPILFALILGRVTHALMRWRLECGERIGVLDTLAASTSLTSTFVSQFRMRTVSAFGIALMALWALSPVGGQASLRQMTTGTRNSTYPATFNHFVHNGLTTDFVSAGSQVLWAQVNSMFVSTIIGSAASRSSPRDAWGNVKIPRIEYYEDIAAPNKNGWFETSGGSSDTYTSLIGIPISGINSTGFTDYQTRVQTSYLQILCSQELMNQTGFMPANFTQPGMERLLGPGAVILLQNNTLMLRAHRNPDSLAPLEFQYWSRLWRANNFRLFCNVTSSYVEAQVTCPQSTSCTVNKVRRSQLGSLQSAWSLLDYGMPVPELPFSQFLNSTPSYWGSPSMLDKYMSNPNRLIAPDEISGPVPGSVPLTTEKNYSIRLTQLFNSYFTIMNGMYAIPGGLDNETAYFWDKNVTFVPQGHPKDFEPGWFWFARPEVPFRKAKVWPAEGTKSVSTEVIIAHLPWVITLCVTSIVLIVASLVSPIVHFFLITGPEVMMNFSSLAARDNRYIPLPEGGTHLGACARARLLKDVVVRHGDKRPESGVGYLVIGDARGELEISRTRKQKLYE</sequence>
<accession>A0A9P4T4M7</accession>
<feature type="transmembrane region" description="Helical" evidence="2">
    <location>
        <begin position="91"/>
        <end position="117"/>
    </location>
</feature>
<proteinExistence type="predicted"/>
<evidence type="ECO:0000313" key="4">
    <source>
        <dbReference type="Proteomes" id="UP000801428"/>
    </source>
</evidence>
<gene>
    <name evidence="3" type="ORF">E8E13_001453</name>
</gene>
<keyword evidence="2" id="KW-1133">Transmembrane helix</keyword>
<feature type="region of interest" description="Disordered" evidence="1">
    <location>
        <begin position="1"/>
        <end position="26"/>
    </location>
</feature>
<feature type="transmembrane region" description="Helical" evidence="2">
    <location>
        <begin position="137"/>
        <end position="157"/>
    </location>
</feature>
<feature type="transmembrane region" description="Helical" evidence="2">
    <location>
        <begin position="199"/>
        <end position="221"/>
    </location>
</feature>